<evidence type="ECO:0000313" key="2">
    <source>
        <dbReference type="Proteomes" id="UP001218218"/>
    </source>
</evidence>
<name>A0AAD6ZLQ4_9AGAR</name>
<accession>A0AAD6ZLQ4</accession>
<reference evidence="1" key="1">
    <citation type="submission" date="2023-03" db="EMBL/GenBank/DDBJ databases">
        <title>Massive genome expansion in bonnet fungi (Mycena s.s.) driven by repeated elements and novel gene families across ecological guilds.</title>
        <authorList>
            <consortium name="Lawrence Berkeley National Laboratory"/>
            <person name="Harder C.B."/>
            <person name="Miyauchi S."/>
            <person name="Viragh M."/>
            <person name="Kuo A."/>
            <person name="Thoen E."/>
            <person name="Andreopoulos B."/>
            <person name="Lu D."/>
            <person name="Skrede I."/>
            <person name="Drula E."/>
            <person name="Henrissat B."/>
            <person name="Morin E."/>
            <person name="Kohler A."/>
            <person name="Barry K."/>
            <person name="LaButti K."/>
            <person name="Morin E."/>
            <person name="Salamov A."/>
            <person name="Lipzen A."/>
            <person name="Mereny Z."/>
            <person name="Hegedus B."/>
            <person name="Baldrian P."/>
            <person name="Stursova M."/>
            <person name="Weitz H."/>
            <person name="Taylor A."/>
            <person name="Grigoriev I.V."/>
            <person name="Nagy L.G."/>
            <person name="Martin F."/>
            <person name="Kauserud H."/>
        </authorList>
    </citation>
    <scope>NUCLEOTIDE SEQUENCE</scope>
    <source>
        <strain evidence="1">CBHHK002</strain>
    </source>
</reference>
<dbReference type="EMBL" id="JARIHO010000039">
    <property type="protein sequence ID" value="KAJ7328482.1"/>
    <property type="molecule type" value="Genomic_DNA"/>
</dbReference>
<sequence length="153" mass="16787">MSTPVTLLWKTHIPVCHIPGAKLDHVSRDRCILDDRATSWAPSVIVEGAWVRMTPSPVVLLDSHHYLEPPAHAFAAHSILSQSPPKFHCPDIPLDAEVLHGAARYLPAVLTDATTPIPPFLRPLSHLTNFISRLKRVMSEGCIVSLGGVERAE</sequence>
<comment type="caution">
    <text evidence="1">The sequence shown here is derived from an EMBL/GenBank/DDBJ whole genome shotgun (WGS) entry which is preliminary data.</text>
</comment>
<gene>
    <name evidence="1" type="ORF">DFH08DRAFT_967601</name>
</gene>
<organism evidence="1 2">
    <name type="scientific">Mycena albidolilacea</name>
    <dbReference type="NCBI Taxonomy" id="1033008"/>
    <lineage>
        <taxon>Eukaryota</taxon>
        <taxon>Fungi</taxon>
        <taxon>Dikarya</taxon>
        <taxon>Basidiomycota</taxon>
        <taxon>Agaricomycotina</taxon>
        <taxon>Agaricomycetes</taxon>
        <taxon>Agaricomycetidae</taxon>
        <taxon>Agaricales</taxon>
        <taxon>Marasmiineae</taxon>
        <taxon>Mycenaceae</taxon>
        <taxon>Mycena</taxon>
    </lineage>
</organism>
<dbReference type="AlphaFoldDB" id="A0AAD6ZLQ4"/>
<protein>
    <submittedName>
        <fullName evidence="1">Uncharacterized protein</fullName>
    </submittedName>
</protein>
<proteinExistence type="predicted"/>
<evidence type="ECO:0000313" key="1">
    <source>
        <dbReference type="EMBL" id="KAJ7328482.1"/>
    </source>
</evidence>
<keyword evidence="2" id="KW-1185">Reference proteome</keyword>
<dbReference type="Proteomes" id="UP001218218">
    <property type="component" value="Unassembled WGS sequence"/>
</dbReference>